<gene>
    <name evidence="6" type="primary">TTC9C</name>
</gene>
<name>A0A9L0S3Y7_HORSE</name>
<accession>A0A9L0S3Y7</accession>
<dbReference type="InterPro" id="IPR039663">
    <property type="entry name" value="AIP/AIPL1/TTC9"/>
</dbReference>
<dbReference type="AlphaFoldDB" id="A0A9L0S3Y7"/>
<dbReference type="PANTHER" id="PTHR11242:SF14">
    <property type="entry name" value="TETRATRICOPEPTIDE REPEAT PROTEIN 9C"/>
    <property type="match status" value="1"/>
</dbReference>
<dbReference type="Ensembl" id="ENSECAT00000142424.1">
    <property type="protein sequence ID" value="ENSECAP00000069561.1"/>
    <property type="gene ID" value="ENSECAG00000050506.1"/>
</dbReference>
<proteinExistence type="inferred from homology"/>
<keyword evidence="1" id="KW-0677">Repeat</keyword>
<dbReference type="PROSITE" id="PS50005">
    <property type="entry name" value="TPR"/>
    <property type="match status" value="1"/>
</dbReference>
<sequence length="256" mass="29481">MDFKAMGINVLVTGATVTVKAWCLFCTNKTLVGRTQQLSEQFSKRVAFMSCTDYLGLKADLPLRHSSFSCSFLSQFRKSTGRPRVMEKRLQEAQLYKEKGNQRYREGKYRDAVSRYHRALLQLRGLDPSLPSPIPNLGPQGPALTPEQENILHTTQTDCYNNLAACLLQMEPVNYERVKEYSQKVLERQPDNAKALYRAGVAFFHLQDYDQARHYLLAAVNRQPKDANVRRYLQLTQSELSSYHRKEKQLYLGMFG</sequence>
<comment type="similarity">
    <text evidence="3">Belongs to the TTC9 family.</text>
</comment>
<organism evidence="6 7">
    <name type="scientific">Equus caballus</name>
    <name type="common">Horse</name>
    <dbReference type="NCBI Taxonomy" id="9796"/>
    <lineage>
        <taxon>Eukaryota</taxon>
        <taxon>Metazoa</taxon>
        <taxon>Chordata</taxon>
        <taxon>Craniata</taxon>
        <taxon>Vertebrata</taxon>
        <taxon>Euteleostomi</taxon>
        <taxon>Mammalia</taxon>
        <taxon>Eutheria</taxon>
        <taxon>Laurasiatheria</taxon>
        <taxon>Perissodactyla</taxon>
        <taxon>Equidae</taxon>
        <taxon>Equus</taxon>
    </lineage>
</organism>
<evidence type="ECO:0000256" key="2">
    <source>
        <dbReference type="ARBA" id="ARBA00022803"/>
    </source>
</evidence>
<evidence type="ECO:0000313" key="6">
    <source>
        <dbReference type="Ensembl" id="ENSECAP00000069561.1"/>
    </source>
</evidence>
<evidence type="ECO:0000313" key="7">
    <source>
        <dbReference type="Proteomes" id="UP000002281"/>
    </source>
</evidence>
<keyword evidence="2 5" id="KW-0802">TPR repeat</keyword>
<dbReference type="SMART" id="SM00028">
    <property type="entry name" value="TPR"/>
    <property type="match status" value="3"/>
</dbReference>
<feature type="repeat" description="TPR" evidence="5">
    <location>
        <begin position="193"/>
        <end position="226"/>
    </location>
</feature>
<keyword evidence="7" id="KW-1185">Reference proteome</keyword>
<reference evidence="6" key="3">
    <citation type="submission" date="2025-09" db="UniProtKB">
        <authorList>
            <consortium name="Ensembl"/>
        </authorList>
    </citation>
    <scope>IDENTIFICATION</scope>
    <source>
        <strain evidence="6">Thoroughbred</strain>
    </source>
</reference>
<dbReference type="GeneTree" id="ENSGT00940000161805"/>
<evidence type="ECO:0000256" key="4">
    <source>
        <dbReference type="ARBA" id="ARBA00040624"/>
    </source>
</evidence>
<dbReference type="Gene3D" id="1.25.40.10">
    <property type="entry name" value="Tetratricopeptide repeat domain"/>
    <property type="match status" value="1"/>
</dbReference>
<reference evidence="6 7" key="1">
    <citation type="journal article" date="2009" name="Science">
        <title>Genome sequence, comparative analysis, and population genetics of the domestic horse.</title>
        <authorList>
            <consortium name="Broad Institute Genome Sequencing Platform"/>
            <consortium name="Broad Institute Whole Genome Assembly Team"/>
            <person name="Wade C.M."/>
            <person name="Giulotto E."/>
            <person name="Sigurdsson S."/>
            <person name="Zoli M."/>
            <person name="Gnerre S."/>
            <person name="Imsland F."/>
            <person name="Lear T.L."/>
            <person name="Adelson D.L."/>
            <person name="Bailey E."/>
            <person name="Bellone R.R."/>
            <person name="Bloecker H."/>
            <person name="Distl O."/>
            <person name="Edgar R.C."/>
            <person name="Garber M."/>
            <person name="Leeb T."/>
            <person name="Mauceli E."/>
            <person name="MacLeod J.N."/>
            <person name="Penedo M.C.T."/>
            <person name="Raison J.M."/>
            <person name="Sharpe T."/>
            <person name="Vogel J."/>
            <person name="Andersson L."/>
            <person name="Antczak D.F."/>
            <person name="Biagi T."/>
            <person name="Binns M.M."/>
            <person name="Chowdhary B.P."/>
            <person name="Coleman S.J."/>
            <person name="Della Valle G."/>
            <person name="Fryc S."/>
            <person name="Guerin G."/>
            <person name="Hasegawa T."/>
            <person name="Hill E.W."/>
            <person name="Jurka J."/>
            <person name="Kiialainen A."/>
            <person name="Lindgren G."/>
            <person name="Liu J."/>
            <person name="Magnani E."/>
            <person name="Mickelson J.R."/>
            <person name="Murray J."/>
            <person name="Nergadze S.G."/>
            <person name="Onofrio R."/>
            <person name="Pedroni S."/>
            <person name="Piras M.F."/>
            <person name="Raudsepp T."/>
            <person name="Rocchi M."/>
            <person name="Roeed K.H."/>
            <person name="Ryder O.A."/>
            <person name="Searle S."/>
            <person name="Skow L."/>
            <person name="Swinburne J.E."/>
            <person name="Syvaenen A.C."/>
            <person name="Tozaki T."/>
            <person name="Valberg S.J."/>
            <person name="Vaudin M."/>
            <person name="White J.R."/>
            <person name="Zody M.C."/>
            <person name="Lander E.S."/>
            <person name="Lindblad-Toh K."/>
        </authorList>
    </citation>
    <scope>NUCLEOTIDE SEQUENCE [LARGE SCALE GENOMIC DNA]</scope>
    <source>
        <strain evidence="6 7">Thoroughbred</strain>
    </source>
</reference>
<evidence type="ECO:0000256" key="5">
    <source>
        <dbReference type="PROSITE-ProRule" id="PRU00339"/>
    </source>
</evidence>
<dbReference type="Pfam" id="PF14559">
    <property type="entry name" value="TPR_19"/>
    <property type="match status" value="1"/>
</dbReference>
<dbReference type="SUPFAM" id="SSF48452">
    <property type="entry name" value="TPR-like"/>
    <property type="match status" value="1"/>
</dbReference>
<dbReference type="InterPro" id="IPR011990">
    <property type="entry name" value="TPR-like_helical_dom_sf"/>
</dbReference>
<dbReference type="InterPro" id="IPR019734">
    <property type="entry name" value="TPR_rpt"/>
</dbReference>
<evidence type="ECO:0000256" key="3">
    <source>
        <dbReference type="ARBA" id="ARBA00034486"/>
    </source>
</evidence>
<dbReference type="Proteomes" id="UP000002281">
    <property type="component" value="Chromosome 12"/>
</dbReference>
<evidence type="ECO:0000256" key="1">
    <source>
        <dbReference type="ARBA" id="ARBA00022737"/>
    </source>
</evidence>
<protein>
    <recommendedName>
        <fullName evidence="4">Tetratricopeptide repeat protein 9C</fullName>
    </recommendedName>
</protein>
<dbReference type="PANTHER" id="PTHR11242">
    <property type="entry name" value="ARYL HYDROCARBON RECEPTOR INTERACTING PROTEIN RELATED"/>
    <property type="match status" value="1"/>
</dbReference>
<reference evidence="6" key="2">
    <citation type="submission" date="2025-08" db="UniProtKB">
        <authorList>
            <consortium name="Ensembl"/>
        </authorList>
    </citation>
    <scope>IDENTIFICATION</scope>
    <source>
        <strain evidence="6">Thoroughbred</strain>
    </source>
</reference>